<protein>
    <recommendedName>
        <fullName evidence="4">Interferon/interleukin receptor domain-containing protein</fullName>
    </recommendedName>
</protein>
<feature type="signal peptide" evidence="3">
    <location>
        <begin position="1"/>
        <end position="24"/>
    </location>
</feature>
<evidence type="ECO:0000313" key="5">
    <source>
        <dbReference type="Ensembl" id="ENSPNAP00000080444.1"/>
    </source>
</evidence>
<dbReference type="AlphaFoldDB" id="A0AAR2M0C9"/>
<dbReference type="CDD" id="cd00063">
    <property type="entry name" value="FN3"/>
    <property type="match status" value="1"/>
</dbReference>
<feature type="region of interest" description="Disordered" evidence="1">
    <location>
        <begin position="293"/>
        <end position="314"/>
    </location>
</feature>
<dbReference type="PANTHER" id="PTHR20859">
    <property type="entry name" value="INTERFERON/INTERLEUKIN RECEPTOR"/>
    <property type="match status" value="1"/>
</dbReference>
<dbReference type="RefSeq" id="NP_001347714.1">
    <property type="nucleotide sequence ID" value="NM_001360785.1"/>
</dbReference>
<dbReference type="GO" id="GO:0005886">
    <property type="term" value="C:plasma membrane"/>
    <property type="evidence" value="ECO:0007669"/>
    <property type="project" value="TreeGrafter"/>
</dbReference>
<dbReference type="PANTHER" id="PTHR20859:SF53">
    <property type="entry name" value="INTERLEUKIN-22 RECEPTOR SUBUNIT ALPHA-1"/>
    <property type="match status" value="1"/>
</dbReference>
<feature type="transmembrane region" description="Helical" evidence="2">
    <location>
        <begin position="217"/>
        <end position="239"/>
    </location>
</feature>
<reference evidence="5" key="3">
    <citation type="submission" date="2025-09" db="UniProtKB">
        <authorList>
            <consortium name="Ensembl"/>
        </authorList>
    </citation>
    <scope>IDENTIFICATION</scope>
</reference>
<dbReference type="GeneTree" id="ENSGT00510000051617"/>
<dbReference type="Gene3D" id="2.60.40.10">
    <property type="entry name" value="Immunoglobulins"/>
    <property type="match status" value="2"/>
</dbReference>
<evidence type="ECO:0000256" key="2">
    <source>
        <dbReference type="SAM" id="Phobius"/>
    </source>
</evidence>
<name>A0AAR2M0C9_PYGNA</name>
<dbReference type="InterPro" id="IPR003961">
    <property type="entry name" value="FN3_dom"/>
</dbReference>
<evidence type="ECO:0000259" key="4">
    <source>
        <dbReference type="Pfam" id="PF09294"/>
    </source>
</evidence>
<dbReference type="InterPro" id="IPR013783">
    <property type="entry name" value="Ig-like_fold"/>
</dbReference>
<evidence type="ECO:0000256" key="3">
    <source>
        <dbReference type="SAM" id="SignalP"/>
    </source>
</evidence>
<keyword evidence="2" id="KW-0472">Membrane</keyword>
<dbReference type="Ensembl" id="ENSPNAT00000073079.1">
    <property type="protein sequence ID" value="ENSPNAP00000080444.1"/>
    <property type="gene ID" value="ENSPNAG00000036708.1"/>
</dbReference>
<organism evidence="5 6">
    <name type="scientific">Pygocentrus nattereri</name>
    <name type="common">Red-bellied piranha</name>
    <dbReference type="NCBI Taxonomy" id="42514"/>
    <lineage>
        <taxon>Eukaryota</taxon>
        <taxon>Metazoa</taxon>
        <taxon>Chordata</taxon>
        <taxon>Craniata</taxon>
        <taxon>Vertebrata</taxon>
        <taxon>Euteleostomi</taxon>
        <taxon>Actinopterygii</taxon>
        <taxon>Neopterygii</taxon>
        <taxon>Teleostei</taxon>
        <taxon>Ostariophysi</taxon>
        <taxon>Characiformes</taxon>
        <taxon>Characoidei</taxon>
        <taxon>Pygocentrus</taxon>
    </lineage>
</organism>
<reference evidence="5" key="2">
    <citation type="submission" date="2025-08" db="UniProtKB">
        <authorList>
            <consortium name="Ensembl"/>
        </authorList>
    </citation>
    <scope>IDENTIFICATION</scope>
</reference>
<dbReference type="Proteomes" id="UP001501920">
    <property type="component" value="Chromosome 6"/>
</dbReference>
<dbReference type="GO" id="GO:0004896">
    <property type="term" value="F:cytokine receptor activity"/>
    <property type="evidence" value="ECO:0007669"/>
    <property type="project" value="TreeGrafter"/>
</dbReference>
<dbReference type="InterPro" id="IPR050650">
    <property type="entry name" value="Type-II_Cytokine-TF_Rcpt"/>
</dbReference>
<feature type="chain" id="PRO_5043927510" description="Interferon/interleukin receptor domain-containing protein" evidence="3">
    <location>
        <begin position="25"/>
        <end position="314"/>
    </location>
</feature>
<keyword evidence="6" id="KW-1185">Reference proteome</keyword>
<sequence>MDFGYWKTPLISFLFVLIFHSAWSTNLSAPKLKEVSSSVLSWEPSKVNNVTYTVQYRADPGQEWHYLCGCNQPQFSFADGDFYGKIFRVRAERGNQTTVWQESVKIQCRHTDACAPLLNLTIKNYKVLLWMDDKDETLKKEFGGHITFRALYWKETSASDKQELDASGKTLLIEELEAGQKYCFNVVYVVYNKPYGSPSRVLCEVIPETPTVQNLRIIISGVLINAGLMVFGCCLYFVYKNYKRIKTFLQPPLDIPEHIEEFFSGEFPHHEFVCIGSEELESNGLITLVPEQIREEEEGGSDGRENSISPDIAK</sequence>
<keyword evidence="3" id="KW-0732">Signal</keyword>
<dbReference type="InterPro" id="IPR036116">
    <property type="entry name" value="FN3_sf"/>
</dbReference>
<evidence type="ECO:0000313" key="6">
    <source>
        <dbReference type="Proteomes" id="UP001501920"/>
    </source>
</evidence>
<dbReference type="GeneID" id="108413042"/>
<dbReference type="InterPro" id="IPR015373">
    <property type="entry name" value="Interferon/interleukin_rcp_dom"/>
</dbReference>
<gene>
    <name evidence="5" type="primary">IFNGR2</name>
</gene>
<dbReference type="SUPFAM" id="SSF49265">
    <property type="entry name" value="Fibronectin type III"/>
    <property type="match status" value="2"/>
</dbReference>
<reference evidence="5 6" key="1">
    <citation type="submission" date="2020-10" db="EMBL/GenBank/DDBJ databases">
        <title>Pygocentrus nattereri (red-bellied piranha) genome, fPygNat1, primary haplotype.</title>
        <authorList>
            <person name="Myers G."/>
            <person name="Meyer A."/>
            <person name="Karagic N."/>
            <person name="Pippel M."/>
            <person name="Winkler S."/>
            <person name="Tracey A."/>
            <person name="Wood J."/>
            <person name="Formenti G."/>
            <person name="Howe K."/>
            <person name="Fedrigo O."/>
            <person name="Jarvis E.D."/>
        </authorList>
    </citation>
    <scope>NUCLEOTIDE SEQUENCE [LARGE SCALE GENOMIC DNA]</scope>
</reference>
<dbReference type="Pfam" id="PF09294">
    <property type="entry name" value="Interfer-bind"/>
    <property type="match status" value="1"/>
</dbReference>
<proteinExistence type="predicted"/>
<accession>A0AAR2M0C9</accession>
<keyword evidence="2" id="KW-0812">Transmembrane</keyword>
<evidence type="ECO:0000256" key="1">
    <source>
        <dbReference type="SAM" id="MobiDB-lite"/>
    </source>
</evidence>
<feature type="domain" description="Interferon/interleukin receptor" evidence="4">
    <location>
        <begin position="118"/>
        <end position="205"/>
    </location>
</feature>
<keyword evidence="2" id="KW-1133">Transmembrane helix</keyword>